<feature type="region of interest" description="Disordered" evidence="1">
    <location>
        <begin position="268"/>
        <end position="301"/>
    </location>
</feature>
<reference evidence="2 3" key="1">
    <citation type="journal article" date="2024" name="Nat. Commun.">
        <title>Phylogenomics reveals the evolutionary origins of lichenization in chlorophyte algae.</title>
        <authorList>
            <person name="Puginier C."/>
            <person name="Libourel C."/>
            <person name="Otte J."/>
            <person name="Skaloud P."/>
            <person name="Haon M."/>
            <person name="Grisel S."/>
            <person name="Petersen M."/>
            <person name="Berrin J.G."/>
            <person name="Delaux P.M."/>
            <person name="Dal Grande F."/>
            <person name="Keller J."/>
        </authorList>
    </citation>
    <scope>NUCLEOTIDE SEQUENCE [LARGE SCALE GENOMIC DNA]</scope>
    <source>
        <strain evidence="2 3">SAG 216-7</strain>
    </source>
</reference>
<evidence type="ECO:0000313" key="2">
    <source>
        <dbReference type="EMBL" id="KAK9907274.1"/>
    </source>
</evidence>
<proteinExistence type="predicted"/>
<protein>
    <submittedName>
        <fullName evidence="2">Uncharacterized protein</fullName>
    </submittedName>
</protein>
<feature type="region of interest" description="Disordered" evidence="1">
    <location>
        <begin position="1064"/>
        <end position="1101"/>
    </location>
</feature>
<feature type="region of interest" description="Disordered" evidence="1">
    <location>
        <begin position="958"/>
        <end position="980"/>
    </location>
</feature>
<gene>
    <name evidence="2" type="ORF">WJX75_000430</name>
</gene>
<feature type="region of interest" description="Disordered" evidence="1">
    <location>
        <begin position="532"/>
        <end position="600"/>
    </location>
</feature>
<feature type="region of interest" description="Disordered" evidence="1">
    <location>
        <begin position="660"/>
        <end position="699"/>
    </location>
</feature>
<dbReference type="Proteomes" id="UP001491310">
    <property type="component" value="Unassembled WGS sequence"/>
</dbReference>
<accession>A0ABR2YKG7</accession>
<name>A0ABR2YKG7_9CHLO</name>
<feature type="compositionally biased region" description="Basic residues" evidence="1">
    <location>
        <begin position="845"/>
        <end position="863"/>
    </location>
</feature>
<organism evidence="2 3">
    <name type="scientific">Coccomyxa subellipsoidea</name>
    <dbReference type="NCBI Taxonomy" id="248742"/>
    <lineage>
        <taxon>Eukaryota</taxon>
        <taxon>Viridiplantae</taxon>
        <taxon>Chlorophyta</taxon>
        <taxon>core chlorophytes</taxon>
        <taxon>Trebouxiophyceae</taxon>
        <taxon>Trebouxiophyceae incertae sedis</taxon>
        <taxon>Coccomyxaceae</taxon>
        <taxon>Coccomyxa</taxon>
    </lineage>
</organism>
<keyword evidence="3" id="KW-1185">Reference proteome</keyword>
<feature type="region of interest" description="Disordered" evidence="1">
    <location>
        <begin position="836"/>
        <end position="909"/>
    </location>
</feature>
<dbReference type="EMBL" id="JALJOT010000009">
    <property type="protein sequence ID" value="KAK9907274.1"/>
    <property type="molecule type" value="Genomic_DNA"/>
</dbReference>
<evidence type="ECO:0000313" key="3">
    <source>
        <dbReference type="Proteomes" id="UP001491310"/>
    </source>
</evidence>
<sequence>MLQVNDLQYPCSEAGERAVGLVLEASAGRRSWESLFLGAETPQRLATCAVNASGDLQCPACQGTSFGWQCGQSLTSSPSCWRLPDDKGRYRWLSGKAMEQLKGLQEWQQPASCTQCLRKLLLRSQDPKVHVGAAGPPSEIAIKDGCEQELSRLTGSIFCLGPGTEQLLTRLRSNFETAWYTDIMIVQGSENAISAIGEKQARAQAARLAQYEVHVLVAQPHAQETPGPQRPPRQPRMMLDGEEVDIAVVNSLLENASCVGVASPRKSPAAARTIGSPARRSLPGSALVPPAQRPGPAPQMSGAMAAGFRRLLGGATRQAAAPELHCIAAGDRALPKKPLPPPAQACSSGPLAQLMQPLEPAREASSGILSSMLSGKPLGHHVESPRLPSSAAMTGFAQVASQQHRSDFAWAVQAAVQPLSQPQRLEHGTPLAGTSVQSQEQPRPSRLTDLRVSLHQKIADAGQKRNFVAVDDLPDFFPVKRPRTKRVVVPSEAPQTPWSKQDGWLTCLAKAAEQAPAAGKSPIRRMLLPPADDHRQHKASTELRLPRPSAPGTPSSAAAAPLSHASHRAALQSSDSLSLPGADDGPLHGANLPHGVAAFGPGDREALARASEGGQTDVVDGADAMEAEGADAACSVEVSLSQRGIGVGDIRAVLDGSITHSAGDAPAAAGERLEKKRRKRIAHTTESPPLSPPGAFGRAVFGRKKRGTEDVTYNEKKLRQQQWKAEQKELQAKRRGRHARETGTTAHACGDRTQLLMRLLPDQGISNGQCGFRMSVLCSAVLADEATFLSMDLATCSSRLAARAEQAPAEVDEAAKAGMSAHQGELERLAAFLNTPNEGASSQRHGVKNRWLRRKPGRPRKTLRLVSPGGDAPETSGLQAPGREPAPLHLSTAIPPKRRPPGRPRKKPLAKFANPTALSAGEEAALPGSTTITIELGRAGSGGVTSALNAVAELCHDVNPGSSGSPAARETPRQAASRSRLRLMSGLPPEAAPQLPQLTHGGPQASAEEIIGDVAGRGAAQAENEMVAGPRLAAFTIDFEAVVEPTTVEADAETALQQQGPPALDTELLSPAQPAEQQAEEGTAGGRAQLPSGKQRAAPEAASVGTEAISDVTACNNGVMKTAANDWRLMKPRRVTTWADVYSRVP</sequence>
<feature type="compositionally biased region" description="Basic and acidic residues" evidence="1">
    <location>
        <begin position="532"/>
        <end position="545"/>
    </location>
</feature>
<feature type="region of interest" description="Disordered" evidence="1">
    <location>
        <begin position="422"/>
        <end position="446"/>
    </location>
</feature>
<feature type="compositionally biased region" description="Low complexity" evidence="1">
    <location>
        <begin position="546"/>
        <end position="571"/>
    </location>
</feature>
<comment type="caution">
    <text evidence="2">The sequence shown here is derived from an EMBL/GenBank/DDBJ whole genome shotgun (WGS) entry which is preliminary data.</text>
</comment>
<feature type="compositionally biased region" description="Polar residues" evidence="1">
    <location>
        <begin position="432"/>
        <end position="442"/>
    </location>
</feature>
<evidence type="ECO:0000256" key="1">
    <source>
        <dbReference type="SAM" id="MobiDB-lite"/>
    </source>
</evidence>
<feature type="compositionally biased region" description="Basic residues" evidence="1">
    <location>
        <begin position="896"/>
        <end position="909"/>
    </location>
</feature>